<comment type="caution">
    <text evidence="5">The sequence shown here is derived from an EMBL/GenBank/DDBJ whole genome shotgun (WGS) entry which is preliminary data.</text>
</comment>
<evidence type="ECO:0000313" key="6">
    <source>
        <dbReference type="Proteomes" id="UP000228641"/>
    </source>
</evidence>
<dbReference type="Pfam" id="PF00165">
    <property type="entry name" value="HTH_AraC"/>
    <property type="match status" value="1"/>
</dbReference>
<accession>A0A2M8MB87</accession>
<proteinExistence type="predicted"/>
<dbReference type="AlphaFoldDB" id="A0A2M8MB87"/>
<evidence type="ECO:0000259" key="4">
    <source>
        <dbReference type="PROSITE" id="PS01124"/>
    </source>
</evidence>
<dbReference type="InterPro" id="IPR009057">
    <property type="entry name" value="Homeodomain-like_sf"/>
</dbReference>
<dbReference type="PANTHER" id="PTHR43280:SF2">
    <property type="entry name" value="HTH-TYPE TRANSCRIPTIONAL REGULATOR EXSA"/>
    <property type="match status" value="1"/>
</dbReference>
<feature type="domain" description="HTH araC/xylS-type" evidence="4">
    <location>
        <begin position="1"/>
        <end position="41"/>
    </location>
</feature>
<evidence type="ECO:0000313" key="5">
    <source>
        <dbReference type="EMBL" id="PJF01495.1"/>
    </source>
</evidence>
<dbReference type="PROSITE" id="PS01124">
    <property type="entry name" value="HTH_ARAC_FAMILY_2"/>
    <property type="match status" value="1"/>
</dbReference>
<keyword evidence="1" id="KW-0805">Transcription regulation</keyword>
<organism evidence="5 6">
    <name type="scientific">Prevotella intermedia</name>
    <dbReference type="NCBI Taxonomy" id="28131"/>
    <lineage>
        <taxon>Bacteria</taxon>
        <taxon>Pseudomonadati</taxon>
        <taxon>Bacteroidota</taxon>
        <taxon>Bacteroidia</taxon>
        <taxon>Bacteroidales</taxon>
        <taxon>Prevotellaceae</taxon>
        <taxon>Prevotella</taxon>
    </lineage>
</organism>
<gene>
    <name evidence="5" type="ORF">CUB97_06080</name>
</gene>
<dbReference type="SUPFAM" id="SSF46689">
    <property type="entry name" value="Homeodomain-like"/>
    <property type="match status" value="1"/>
</dbReference>
<dbReference type="InterPro" id="IPR020449">
    <property type="entry name" value="Tscrpt_reg_AraC-type_HTH"/>
</dbReference>
<keyword evidence="3" id="KW-0804">Transcription</keyword>
<dbReference type="PRINTS" id="PR00032">
    <property type="entry name" value="HTHARAC"/>
</dbReference>
<dbReference type="GO" id="GO:0003700">
    <property type="term" value="F:DNA-binding transcription factor activity"/>
    <property type="evidence" value="ECO:0007669"/>
    <property type="project" value="InterPro"/>
</dbReference>
<name>A0A2M8MB87_PREIN</name>
<dbReference type="GO" id="GO:0043565">
    <property type="term" value="F:sequence-specific DNA binding"/>
    <property type="evidence" value="ECO:0007669"/>
    <property type="project" value="InterPro"/>
</dbReference>
<dbReference type="RefSeq" id="WP_100190208.1">
    <property type="nucleotide sequence ID" value="NZ_PGGD01000001.1"/>
</dbReference>
<protein>
    <recommendedName>
        <fullName evidence="4">HTH araC/xylS-type domain-containing protein</fullName>
    </recommendedName>
</protein>
<dbReference type="EMBL" id="PGGD01000001">
    <property type="protein sequence ID" value="PJF01495.1"/>
    <property type="molecule type" value="Genomic_DNA"/>
</dbReference>
<evidence type="ECO:0000256" key="2">
    <source>
        <dbReference type="ARBA" id="ARBA00023125"/>
    </source>
</evidence>
<dbReference type="PANTHER" id="PTHR43280">
    <property type="entry name" value="ARAC-FAMILY TRANSCRIPTIONAL REGULATOR"/>
    <property type="match status" value="1"/>
</dbReference>
<evidence type="ECO:0000256" key="1">
    <source>
        <dbReference type="ARBA" id="ARBA00023015"/>
    </source>
</evidence>
<keyword evidence="2" id="KW-0238">DNA-binding</keyword>
<dbReference type="InterPro" id="IPR018060">
    <property type="entry name" value="HTH_AraC"/>
</dbReference>
<reference evidence="5 6" key="1">
    <citation type="submission" date="2017-11" db="EMBL/GenBank/DDBJ databases">
        <title>Genome sequencing of Prevotella intermedia KCOM 1779.</title>
        <authorList>
            <person name="Kook J.-K."/>
            <person name="Park S.-N."/>
            <person name="Lim Y.K."/>
        </authorList>
    </citation>
    <scope>NUCLEOTIDE SEQUENCE [LARGE SCALE GENOMIC DNA]</scope>
    <source>
        <strain evidence="5 6">KCOM 1779</strain>
    </source>
</reference>
<dbReference type="Proteomes" id="UP000228641">
    <property type="component" value="Unassembled WGS sequence"/>
</dbReference>
<dbReference type="Gene3D" id="1.10.10.60">
    <property type="entry name" value="Homeodomain-like"/>
    <property type="match status" value="1"/>
</dbReference>
<evidence type="ECO:0000256" key="3">
    <source>
        <dbReference type="ARBA" id="ARBA00023163"/>
    </source>
</evidence>
<sequence>MQYTTLSVQEIAEWLGYESSTYFIRSFRKQTGMTPLQYRQEKNKYPEK</sequence>